<sequence length="402" mass="42069">MARAFVLVLDSVGIGGAPDAARYGDAGADTIGHIAEACARGAADRDGVRAGSLMLPNLVRLGLGEACRLATGRVPPGLAADAPPIGGFGCATETSRGKDTPSGHWEIAGCPVTFDWGYFPNTVQSFPPDLIAALCGEAHIPGILGDRHASGTEIIATLGEEHIRSGKPICYTSADSVFQIAAHEEAFGLARLYEVCRVARRLVDTLTIGRVIARPFTGTSASDFVRTGNRKDFAVPPPGPTILDAAAAADRDVITIGKIGDIFAHRGTGREWPATGNAALFDRTLDGADALADGGLLFANFIDFDSLYGHRRDVAGYAAALEAFDRRLPALLARLRTDDLVVITADHGCDPTWPGTDHTREQVPVLTYGPAPAPLGALPTYAAIAALVIKHIDVCPLTDPHA</sequence>
<evidence type="ECO:0000259" key="6">
    <source>
        <dbReference type="Pfam" id="PF01676"/>
    </source>
</evidence>
<comment type="similarity">
    <text evidence="1 4">Belongs to the phosphopentomutase family.</text>
</comment>
<dbReference type="EC" id="5.4.2.7" evidence="4 5"/>
<dbReference type="AlphaFoldDB" id="A0A327KTE2"/>
<dbReference type="GO" id="GO:0006018">
    <property type="term" value="P:2-deoxyribose 1-phosphate catabolic process"/>
    <property type="evidence" value="ECO:0007669"/>
    <property type="project" value="UniProtKB-UniRule"/>
</dbReference>
<feature type="binding site" evidence="4">
    <location>
        <position position="305"/>
    </location>
    <ligand>
        <name>Mn(2+)</name>
        <dbReference type="ChEBI" id="CHEBI:29035"/>
        <label>2</label>
    </ligand>
</feature>
<dbReference type="SUPFAM" id="SSF53649">
    <property type="entry name" value="Alkaline phosphatase-like"/>
    <property type="match status" value="1"/>
</dbReference>
<evidence type="ECO:0000256" key="2">
    <source>
        <dbReference type="ARBA" id="ARBA00022723"/>
    </source>
</evidence>
<evidence type="ECO:0000256" key="5">
    <source>
        <dbReference type="NCBIfam" id="TIGR01696"/>
    </source>
</evidence>
<dbReference type="InterPro" id="IPR010045">
    <property type="entry name" value="DeoB"/>
</dbReference>
<dbReference type="GO" id="GO:0009117">
    <property type="term" value="P:nucleotide metabolic process"/>
    <property type="evidence" value="ECO:0007669"/>
    <property type="project" value="UniProtKB-UniRule"/>
</dbReference>
<dbReference type="UniPathway" id="UPA00087">
    <property type="reaction ID" value="UER00173"/>
</dbReference>
<evidence type="ECO:0000313" key="8">
    <source>
        <dbReference type="Proteomes" id="UP000248863"/>
    </source>
</evidence>
<dbReference type="InterPro" id="IPR006124">
    <property type="entry name" value="Metalloenzyme"/>
</dbReference>
<comment type="subcellular location">
    <subcellularLocation>
        <location evidence="4">Cytoplasm</location>
    </subcellularLocation>
</comment>
<proteinExistence type="inferred from homology"/>
<evidence type="ECO:0000313" key="7">
    <source>
        <dbReference type="EMBL" id="RAI41547.1"/>
    </source>
</evidence>
<accession>A0A327KTE2</accession>
<dbReference type="Proteomes" id="UP000248863">
    <property type="component" value="Unassembled WGS sequence"/>
</dbReference>
<dbReference type="NCBIfam" id="TIGR01696">
    <property type="entry name" value="deoB"/>
    <property type="match status" value="1"/>
</dbReference>
<dbReference type="GO" id="GO:0000287">
    <property type="term" value="F:magnesium ion binding"/>
    <property type="evidence" value="ECO:0007669"/>
    <property type="project" value="UniProtKB-UniRule"/>
</dbReference>
<feature type="binding site" evidence="4">
    <location>
        <position position="346"/>
    </location>
    <ligand>
        <name>Mn(2+)</name>
        <dbReference type="ChEBI" id="CHEBI:29035"/>
        <label>1</label>
    </ligand>
</feature>
<keyword evidence="8" id="KW-1185">Reference proteome</keyword>
<keyword evidence="4" id="KW-0963">Cytoplasm</keyword>
<feature type="domain" description="Metalloenzyme" evidence="6">
    <location>
        <begin position="3"/>
        <end position="392"/>
    </location>
</feature>
<feature type="binding site" evidence="4">
    <location>
        <position position="10"/>
    </location>
    <ligand>
        <name>Mn(2+)</name>
        <dbReference type="ChEBI" id="CHEBI:29035"/>
        <label>1</label>
    </ligand>
</feature>
<keyword evidence="3 4" id="KW-0464">Manganese</keyword>
<dbReference type="RefSeq" id="WP_111355525.1">
    <property type="nucleotide sequence ID" value="NZ_NHSK01000061.1"/>
</dbReference>
<dbReference type="InterPro" id="IPR017850">
    <property type="entry name" value="Alkaline_phosphatase_core_sf"/>
</dbReference>
<dbReference type="EMBL" id="NPEU01000015">
    <property type="protein sequence ID" value="RAI41547.1"/>
    <property type="molecule type" value="Genomic_DNA"/>
</dbReference>
<dbReference type="NCBIfam" id="NF003766">
    <property type="entry name" value="PRK05362.1"/>
    <property type="match status" value="1"/>
</dbReference>
<dbReference type="GO" id="GO:0005829">
    <property type="term" value="C:cytosol"/>
    <property type="evidence" value="ECO:0007669"/>
    <property type="project" value="TreeGrafter"/>
</dbReference>
<protein>
    <recommendedName>
        <fullName evidence="4 5">Phosphopentomutase</fullName>
        <ecNumber evidence="4 5">5.4.2.7</ecNumber>
    </recommendedName>
    <alternativeName>
        <fullName evidence="4">Phosphodeoxyribomutase</fullName>
    </alternativeName>
</protein>
<comment type="function">
    <text evidence="4">Isomerase that catalyzes the conversion of deoxy-ribose 1-phosphate (dRib-1-P) and ribose 1-phosphate (Rib-1-P) to deoxy-ribose 5-phosphate (dRib-5-P) and ribose 5-phosphate (Rib-5-P), respectively.</text>
</comment>
<comment type="cofactor">
    <cofactor evidence="4">
        <name>Mn(2+)</name>
        <dbReference type="ChEBI" id="CHEBI:29035"/>
    </cofactor>
    <text evidence="4">Binds 2 manganese ions.</text>
</comment>
<dbReference type="CDD" id="cd16009">
    <property type="entry name" value="PPM"/>
    <property type="match status" value="1"/>
</dbReference>
<gene>
    <name evidence="4" type="primary">deoB</name>
    <name evidence="7" type="ORF">CH338_02845</name>
</gene>
<comment type="catalytic activity">
    <reaction evidence="4">
        <text>2-deoxy-alpha-D-ribose 1-phosphate = 2-deoxy-D-ribose 5-phosphate</text>
        <dbReference type="Rhea" id="RHEA:27658"/>
        <dbReference type="ChEBI" id="CHEBI:57259"/>
        <dbReference type="ChEBI" id="CHEBI:62877"/>
        <dbReference type="EC" id="5.4.2.7"/>
    </reaction>
</comment>
<reference evidence="7 8" key="1">
    <citation type="submission" date="2017-07" db="EMBL/GenBank/DDBJ databases">
        <title>Draft Genome Sequences of Select Purple Nonsulfur Bacteria.</title>
        <authorList>
            <person name="Lasarre B."/>
            <person name="Mckinlay J.B."/>
        </authorList>
    </citation>
    <scope>NUCLEOTIDE SEQUENCE [LARGE SCALE GENOMIC DNA]</scope>
    <source>
        <strain evidence="7 8">DSM 11907</strain>
    </source>
</reference>
<dbReference type="SUPFAM" id="SSF143856">
    <property type="entry name" value="DeoB insert domain-like"/>
    <property type="match status" value="1"/>
</dbReference>
<feature type="binding site" evidence="4">
    <location>
        <position position="358"/>
    </location>
    <ligand>
        <name>Mn(2+)</name>
        <dbReference type="ChEBI" id="CHEBI:29035"/>
        <label>2</label>
    </ligand>
</feature>
<dbReference type="PANTHER" id="PTHR21110:SF0">
    <property type="entry name" value="PHOSPHOPENTOMUTASE"/>
    <property type="match status" value="1"/>
</dbReference>
<dbReference type="GO" id="GO:0006015">
    <property type="term" value="P:5-phosphoribose 1-diphosphate biosynthetic process"/>
    <property type="evidence" value="ECO:0007669"/>
    <property type="project" value="UniProtKB-UniPathway"/>
</dbReference>
<comment type="catalytic activity">
    <reaction evidence="4">
        <text>alpha-D-ribose 1-phosphate = D-ribose 5-phosphate</text>
        <dbReference type="Rhea" id="RHEA:18793"/>
        <dbReference type="ChEBI" id="CHEBI:57720"/>
        <dbReference type="ChEBI" id="CHEBI:78346"/>
        <dbReference type="EC" id="5.4.2.7"/>
    </reaction>
</comment>
<feature type="binding site" evidence="4">
    <location>
        <position position="347"/>
    </location>
    <ligand>
        <name>Mn(2+)</name>
        <dbReference type="ChEBI" id="CHEBI:29035"/>
        <label>1</label>
    </ligand>
</feature>
<dbReference type="GO" id="GO:0008973">
    <property type="term" value="F:phosphopentomutase activity"/>
    <property type="evidence" value="ECO:0007669"/>
    <property type="project" value="UniProtKB-UniRule"/>
</dbReference>
<dbReference type="InterPro" id="IPR024052">
    <property type="entry name" value="Phosphopentomutase_DeoB_cap_sf"/>
</dbReference>
<dbReference type="HAMAP" id="MF_00740">
    <property type="entry name" value="Phosphopentomut"/>
    <property type="match status" value="1"/>
</dbReference>
<dbReference type="PIRSF" id="PIRSF001491">
    <property type="entry name" value="Ppentomutase"/>
    <property type="match status" value="1"/>
</dbReference>
<dbReference type="Gene3D" id="3.30.70.1250">
    <property type="entry name" value="Phosphopentomutase"/>
    <property type="match status" value="1"/>
</dbReference>
<name>A0A327KTE2_9BRAD</name>
<evidence type="ECO:0000256" key="4">
    <source>
        <dbReference type="HAMAP-Rule" id="MF_00740"/>
    </source>
</evidence>
<dbReference type="GO" id="GO:0030145">
    <property type="term" value="F:manganese ion binding"/>
    <property type="evidence" value="ECO:0007669"/>
    <property type="project" value="UniProtKB-UniRule"/>
</dbReference>
<keyword evidence="2 4" id="KW-0479">Metal-binding</keyword>
<comment type="pathway">
    <text evidence="4">Carbohydrate degradation; 2-deoxy-D-ribose 1-phosphate degradation; D-glyceraldehyde 3-phosphate and acetaldehyde from 2-deoxy-alpha-D-ribose 1-phosphate: step 1/2.</text>
</comment>
<evidence type="ECO:0000256" key="3">
    <source>
        <dbReference type="ARBA" id="ARBA00023211"/>
    </source>
</evidence>
<dbReference type="Gene3D" id="3.40.720.10">
    <property type="entry name" value="Alkaline Phosphatase, subunit A"/>
    <property type="match status" value="1"/>
</dbReference>
<dbReference type="Pfam" id="PF01676">
    <property type="entry name" value="Metalloenzyme"/>
    <property type="match status" value="1"/>
</dbReference>
<feature type="binding site" evidence="4">
    <location>
        <position position="310"/>
    </location>
    <ligand>
        <name>Mn(2+)</name>
        <dbReference type="ChEBI" id="CHEBI:29035"/>
        <label>2</label>
    </ligand>
</feature>
<comment type="caution">
    <text evidence="7">The sequence shown here is derived from an EMBL/GenBank/DDBJ whole genome shotgun (WGS) entry which is preliminary data.</text>
</comment>
<dbReference type="GO" id="GO:0043094">
    <property type="term" value="P:metabolic compound salvage"/>
    <property type="evidence" value="ECO:0007669"/>
    <property type="project" value="UniProtKB-UniRule"/>
</dbReference>
<organism evidence="7 8">
    <name type="scientific">Rhodoplanes elegans</name>
    <dbReference type="NCBI Taxonomy" id="29408"/>
    <lineage>
        <taxon>Bacteria</taxon>
        <taxon>Pseudomonadati</taxon>
        <taxon>Pseudomonadota</taxon>
        <taxon>Alphaproteobacteria</taxon>
        <taxon>Hyphomicrobiales</taxon>
        <taxon>Nitrobacteraceae</taxon>
        <taxon>Rhodoplanes</taxon>
    </lineage>
</organism>
<evidence type="ECO:0000256" key="1">
    <source>
        <dbReference type="ARBA" id="ARBA00010373"/>
    </source>
</evidence>
<keyword evidence="4" id="KW-0413">Isomerase</keyword>
<dbReference type="PANTHER" id="PTHR21110">
    <property type="entry name" value="PHOSPHOPENTOMUTASE"/>
    <property type="match status" value="1"/>
</dbReference>
<dbReference type="OrthoDB" id="9769930at2"/>